<evidence type="ECO:0000256" key="2">
    <source>
        <dbReference type="ARBA" id="ARBA00023295"/>
    </source>
</evidence>
<evidence type="ECO:0000256" key="1">
    <source>
        <dbReference type="ARBA" id="ARBA00022801"/>
    </source>
</evidence>
<gene>
    <name evidence="4" type="primary">rihA_6</name>
    <name evidence="4" type="ORF">ERS852407_04064</name>
</gene>
<evidence type="ECO:0000259" key="3">
    <source>
        <dbReference type="Pfam" id="PF01156"/>
    </source>
</evidence>
<dbReference type="EMBL" id="CYZE01000012">
    <property type="protein sequence ID" value="CUO81961.1"/>
    <property type="molecule type" value="Genomic_DNA"/>
</dbReference>
<dbReference type="RefSeq" id="WP_055657907.1">
    <property type="nucleotide sequence ID" value="NZ_CABIXC010000012.1"/>
</dbReference>
<dbReference type="Proteomes" id="UP000095651">
    <property type="component" value="Unassembled WGS sequence"/>
</dbReference>
<feature type="domain" description="Inosine/uridine-preferring nucleoside hydrolase" evidence="3">
    <location>
        <begin position="17"/>
        <end position="307"/>
    </location>
</feature>
<keyword evidence="2 4" id="KW-0326">Glycosidase</keyword>
<dbReference type="SUPFAM" id="SSF53590">
    <property type="entry name" value="Nucleoside hydrolase"/>
    <property type="match status" value="1"/>
</dbReference>
<dbReference type="PANTHER" id="PTHR12304">
    <property type="entry name" value="INOSINE-URIDINE PREFERRING NUCLEOSIDE HYDROLASE"/>
    <property type="match status" value="1"/>
</dbReference>
<dbReference type="Pfam" id="PF01156">
    <property type="entry name" value="IU_nuc_hydro"/>
    <property type="match status" value="1"/>
</dbReference>
<dbReference type="Gene3D" id="3.90.245.10">
    <property type="entry name" value="Ribonucleoside hydrolase-like"/>
    <property type="match status" value="1"/>
</dbReference>
<keyword evidence="1 4" id="KW-0378">Hydrolase</keyword>
<evidence type="ECO:0000313" key="5">
    <source>
        <dbReference type="Proteomes" id="UP000095651"/>
    </source>
</evidence>
<sequence length="318" mass="35923">MNKELILVDINITEETAGILFALNRLNYVEVKGISLCFGETSLESSHRSISGLNELLGWEVPVALGADRPWRRDYQLPVSESDISEPINGLQVDTSKVCAVSRLDAADFLYEKLREAGGEAKVLCAGALTNMAILLERYPEAGKLIKELIWCGGTQRHASLQIVKDVQTYLDPEAAQYVLEQGLNFTMCPVDAGTFCYMSLSEVDSRRYETEPVMHQFNRLLKKRWCDVNAEAPMGERKRHLPTQEMAAVAAAVLPWLCEKKKRYGEVDLKGKLTFGMLVIDINNRLEHTEEEMNISQVCHIDRERLIHLLYMDSGQE</sequence>
<reference evidence="4 5" key="1">
    <citation type="submission" date="2015-09" db="EMBL/GenBank/DDBJ databases">
        <authorList>
            <consortium name="Pathogen Informatics"/>
        </authorList>
    </citation>
    <scope>NUCLEOTIDE SEQUENCE [LARGE SCALE GENOMIC DNA]</scope>
    <source>
        <strain evidence="4 5">2789STDY5608850</strain>
    </source>
</reference>
<dbReference type="InterPro" id="IPR001910">
    <property type="entry name" value="Inosine/uridine_hydrolase_dom"/>
</dbReference>
<accession>A0A174I652</accession>
<dbReference type="GO" id="GO:0006152">
    <property type="term" value="P:purine nucleoside catabolic process"/>
    <property type="evidence" value="ECO:0007669"/>
    <property type="project" value="TreeGrafter"/>
</dbReference>
<dbReference type="GO" id="GO:0005829">
    <property type="term" value="C:cytosol"/>
    <property type="evidence" value="ECO:0007669"/>
    <property type="project" value="TreeGrafter"/>
</dbReference>
<evidence type="ECO:0000313" key="4">
    <source>
        <dbReference type="EMBL" id="CUO81961.1"/>
    </source>
</evidence>
<dbReference type="InterPro" id="IPR023186">
    <property type="entry name" value="IUNH"/>
</dbReference>
<dbReference type="EC" id="3.2.-.-" evidence="4"/>
<proteinExistence type="predicted"/>
<dbReference type="AlphaFoldDB" id="A0A174I652"/>
<dbReference type="InterPro" id="IPR036452">
    <property type="entry name" value="Ribo_hydro-like"/>
</dbReference>
<name>A0A174I652_9FIRM</name>
<dbReference type="GO" id="GO:0008477">
    <property type="term" value="F:purine nucleosidase activity"/>
    <property type="evidence" value="ECO:0007669"/>
    <property type="project" value="TreeGrafter"/>
</dbReference>
<protein>
    <submittedName>
        <fullName evidence="4">Ribonucleoside hydrolase RihC</fullName>
        <ecNumber evidence="4">3.2.-.-</ecNumber>
    </submittedName>
</protein>
<organism evidence="4 5">
    <name type="scientific">Hungatella hathewayi</name>
    <dbReference type="NCBI Taxonomy" id="154046"/>
    <lineage>
        <taxon>Bacteria</taxon>
        <taxon>Bacillati</taxon>
        <taxon>Bacillota</taxon>
        <taxon>Clostridia</taxon>
        <taxon>Lachnospirales</taxon>
        <taxon>Lachnospiraceae</taxon>
        <taxon>Hungatella</taxon>
    </lineage>
</organism>
<dbReference type="PANTHER" id="PTHR12304:SF4">
    <property type="entry name" value="URIDINE NUCLEOSIDASE"/>
    <property type="match status" value="1"/>
</dbReference>